<evidence type="ECO:0000313" key="2">
    <source>
        <dbReference type="Proteomes" id="UP000287651"/>
    </source>
</evidence>
<dbReference type="GO" id="GO:0006289">
    <property type="term" value="P:nucleotide-excision repair"/>
    <property type="evidence" value="ECO:0007669"/>
    <property type="project" value="InterPro"/>
</dbReference>
<reference evidence="1 2" key="1">
    <citation type="journal article" date="2014" name="Agronomy (Basel)">
        <title>A Draft Genome Sequence for Ensete ventricosum, the Drought-Tolerant Tree Against Hunger.</title>
        <authorList>
            <person name="Harrison J."/>
            <person name="Moore K.A."/>
            <person name="Paszkiewicz K."/>
            <person name="Jones T."/>
            <person name="Grant M."/>
            <person name="Ambacheew D."/>
            <person name="Muzemil S."/>
            <person name="Studholme D.J."/>
        </authorList>
    </citation>
    <scope>NUCLEOTIDE SEQUENCE [LARGE SCALE GENOMIC DNA]</scope>
</reference>
<dbReference type="InterPro" id="IPR004583">
    <property type="entry name" value="DNA_repair_Rad4"/>
</dbReference>
<dbReference type="GO" id="GO:0071942">
    <property type="term" value="C:XPC complex"/>
    <property type="evidence" value="ECO:0007669"/>
    <property type="project" value="TreeGrafter"/>
</dbReference>
<dbReference type="GO" id="GO:0005737">
    <property type="term" value="C:cytoplasm"/>
    <property type="evidence" value="ECO:0007669"/>
    <property type="project" value="TreeGrafter"/>
</dbReference>
<dbReference type="EMBL" id="AMZH03000660">
    <property type="protein sequence ID" value="RRT82612.1"/>
    <property type="molecule type" value="Genomic_DNA"/>
</dbReference>
<dbReference type="GO" id="GO:0000111">
    <property type="term" value="C:nucleotide-excision repair factor 2 complex"/>
    <property type="evidence" value="ECO:0007669"/>
    <property type="project" value="TreeGrafter"/>
</dbReference>
<dbReference type="GO" id="GO:0003684">
    <property type="term" value="F:damaged DNA binding"/>
    <property type="evidence" value="ECO:0007669"/>
    <property type="project" value="InterPro"/>
</dbReference>
<dbReference type="PANTHER" id="PTHR12135:SF0">
    <property type="entry name" value="DNA REPAIR PROTEIN COMPLEMENTING XP-C CELLS"/>
    <property type="match status" value="1"/>
</dbReference>
<dbReference type="PANTHER" id="PTHR12135">
    <property type="entry name" value="DNA REPAIR PROTEIN XP-C / RAD4"/>
    <property type="match status" value="1"/>
</dbReference>
<dbReference type="Proteomes" id="UP000287651">
    <property type="component" value="Unassembled WGS sequence"/>
</dbReference>
<dbReference type="GO" id="GO:0003697">
    <property type="term" value="F:single-stranded DNA binding"/>
    <property type="evidence" value="ECO:0007669"/>
    <property type="project" value="TreeGrafter"/>
</dbReference>
<proteinExistence type="predicted"/>
<evidence type="ECO:0000313" key="1">
    <source>
        <dbReference type="EMBL" id="RRT82612.1"/>
    </source>
</evidence>
<name>A0A427B2B8_ENSVE</name>
<comment type="caution">
    <text evidence="1">The sequence shown here is derived from an EMBL/GenBank/DDBJ whole genome shotgun (WGS) entry which is preliminary data.</text>
</comment>
<gene>
    <name evidence="1" type="ORF">B296_00009012</name>
</gene>
<accession>A0A427B2B8</accession>
<organism evidence="1 2">
    <name type="scientific">Ensete ventricosum</name>
    <name type="common">Abyssinian banana</name>
    <name type="synonym">Musa ensete</name>
    <dbReference type="NCBI Taxonomy" id="4639"/>
    <lineage>
        <taxon>Eukaryota</taxon>
        <taxon>Viridiplantae</taxon>
        <taxon>Streptophyta</taxon>
        <taxon>Embryophyta</taxon>
        <taxon>Tracheophyta</taxon>
        <taxon>Spermatophyta</taxon>
        <taxon>Magnoliopsida</taxon>
        <taxon>Liliopsida</taxon>
        <taxon>Zingiberales</taxon>
        <taxon>Musaceae</taxon>
        <taxon>Ensete</taxon>
    </lineage>
</organism>
<protein>
    <submittedName>
        <fullName evidence="1">Uncharacterized protein</fullName>
    </submittedName>
</protein>
<dbReference type="AlphaFoldDB" id="A0A427B2B8"/>
<sequence length="167" mass="18440">MSVHRYGSVYFAIKWMCAKAHGGSDECLGCAVPKWYCMHWYKIASKRINPQWWEAVLAPLKKLESATAGSVVQLEELQGKAPSDREKKVINSIEMNSRDNQVTSQSPLENPCDADGLGKKVSNLTKSMALEALPNCLGIASRDSLEDMELATRALTEPLPTNQLVTT</sequence>
<dbReference type="GO" id="GO:0006298">
    <property type="term" value="P:mismatch repair"/>
    <property type="evidence" value="ECO:0007669"/>
    <property type="project" value="TreeGrafter"/>
</dbReference>